<organism evidence="1">
    <name type="scientific">hydrothermal vent metagenome</name>
    <dbReference type="NCBI Taxonomy" id="652676"/>
    <lineage>
        <taxon>unclassified sequences</taxon>
        <taxon>metagenomes</taxon>
        <taxon>ecological metagenomes</taxon>
    </lineage>
</organism>
<proteinExistence type="predicted"/>
<name>A0A3B0ZU64_9ZZZZ</name>
<dbReference type="AlphaFoldDB" id="A0A3B0ZU64"/>
<accession>A0A3B0ZU64</accession>
<protein>
    <submittedName>
        <fullName evidence="1">Uncharacterized protein</fullName>
    </submittedName>
</protein>
<gene>
    <name evidence="1" type="ORF">MNBD_GAMMA16-61</name>
</gene>
<reference evidence="1" key="1">
    <citation type="submission" date="2018-06" db="EMBL/GenBank/DDBJ databases">
        <authorList>
            <person name="Zhirakovskaya E."/>
        </authorList>
    </citation>
    <scope>NUCLEOTIDE SEQUENCE</scope>
</reference>
<evidence type="ECO:0000313" key="1">
    <source>
        <dbReference type="EMBL" id="VAW84196.1"/>
    </source>
</evidence>
<sequence>MGLAEKKVIKSLEEEVIPALRSRINAAIGKDIEISINWDSFETEAQLREVQHQCLDRIAEGLEKIAKDDMGKEALNESLNTLVVNNITDASAKKIELSDGTLTVDGKWEDFGSGIFRPVEYSRQIEGSL</sequence>
<dbReference type="EMBL" id="UOFO01000035">
    <property type="protein sequence ID" value="VAW84196.1"/>
    <property type="molecule type" value="Genomic_DNA"/>
</dbReference>